<gene>
    <name evidence="7" type="ORF">MICPUCDRAFT_25348</name>
</gene>
<dbReference type="GO" id="GO:0031593">
    <property type="term" value="F:polyubiquitin modification-dependent protein binding"/>
    <property type="evidence" value="ECO:0007669"/>
    <property type="project" value="TreeGrafter"/>
</dbReference>
<dbReference type="STRING" id="564608.C1MLN5"/>
<protein>
    <recommendedName>
        <fullName evidence="4">26S proteasome non-ATPase regulatory subunit 4 homolog</fullName>
    </recommendedName>
    <alternativeName>
        <fullName evidence="3">26S proteasome regulatory subunit RPN10</fullName>
    </alternativeName>
</protein>
<dbReference type="Pfam" id="PF13519">
    <property type="entry name" value="VWA_2"/>
    <property type="match status" value="1"/>
</dbReference>
<dbReference type="GO" id="GO:0008540">
    <property type="term" value="C:proteasome regulatory particle, base subcomplex"/>
    <property type="evidence" value="ECO:0007669"/>
    <property type="project" value="TreeGrafter"/>
</dbReference>
<dbReference type="Gene3D" id="1.10.287.3990">
    <property type="match status" value="1"/>
</dbReference>
<evidence type="ECO:0000256" key="4">
    <source>
        <dbReference type="ARBA" id="ARBA00071116"/>
    </source>
</evidence>
<dbReference type="Gene3D" id="3.40.50.410">
    <property type="entry name" value="von Willebrand factor, type A domain"/>
    <property type="match status" value="1"/>
</dbReference>
<accession>C1MLN5</accession>
<dbReference type="GO" id="GO:0005829">
    <property type="term" value="C:cytosol"/>
    <property type="evidence" value="ECO:0007669"/>
    <property type="project" value="TreeGrafter"/>
</dbReference>
<evidence type="ECO:0000313" key="8">
    <source>
        <dbReference type="Proteomes" id="UP000001876"/>
    </source>
</evidence>
<evidence type="ECO:0000256" key="2">
    <source>
        <dbReference type="ARBA" id="ARBA00022942"/>
    </source>
</evidence>
<dbReference type="RefSeq" id="XP_003056597.1">
    <property type="nucleotide sequence ID" value="XM_003056551.1"/>
</dbReference>
<evidence type="ECO:0000256" key="3">
    <source>
        <dbReference type="ARBA" id="ARBA00044341"/>
    </source>
</evidence>
<evidence type="ECO:0000256" key="5">
    <source>
        <dbReference type="SAM" id="MobiDB-lite"/>
    </source>
</evidence>
<dbReference type="PROSITE" id="PS50330">
    <property type="entry name" value="UIM"/>
    <property type="match status" value="1"/>
</dbReference>
<dbReference type="OMA" id="ILACMHD"/>
<dbReference type="SUPFAM" id="SSF53300">
    <property type="entry name" value="vWA-like"/>
    <property type="match status" value="1"/>
</dbReference>
<dbReference type="PANTHER" id="PTHR10223">
    <property type="entry name" value="26S PROTEASOME NON-ATPASE REGULATORY SUBUNIT 4"/>
    <property type="match status" value="1"/>
</dbReference>
<keyword evidence="2" id="KW-0647">Proteasome</keyword>
<feature type="domain" description="VWFA" evidence="6">
    <location>
        <begin position="5"/>
        <end position="187"/>
    </location>
</feature>
<keyword evidence="8" id="KW-1185">Reference proteome</keyword>
<dbReference type="EMBL" id="GG663736">
    <property type="protein sequence ID" value="EEH59973.1"/>
    <property type="molecule type" value="Genomic_DNA"/>
</dbReference>
<evidence type="ECO:0000256" key="1">
    <source>
        <dbReference type="ARBA" id="ARBA00005574"/>
    </source>
</evidence>
<reference evidence="7 8" key="1">
    <citation type="journal article" date="2009" name="Science">
        <title>Green evolution and dynamic adaptations revealed by genomes of the marine picoeukaryotes Micromonas.</title>
        <authorList>
            <person name="Worden A.Z."/>
            <person name="Lee J.H."/>
            <person name="Mock T."/>
            <person name="Rouze P."/>
            <person name="Simmons M.P."/>
            <person name="Aerts A.L."/>
            <person name="Allen A.E."/>
            <person name="Cuvelier M.L."/>
            <person name="Derelle E."/>
            <person name="Everett M.V."/>
            <person name="Foulon E."/>
            <person name="Grimwood J."/>
            <person name="Gundlach H."/>
            <person name="Henrissat B."/>
            <person name="Napoli C."/>
            <person name="McDonald S.M."/>
            <person name="Parker M.S."/>
            <person name="Rombauts S."/>
            <person name="Salamov A."/>
            <person name="Von Dassow P."/>
            <person name="Badger J.H."/>
            <person name="Coutinho P.M."/>
            <person name="Demir E."/>
            <person name="Dubchak I."/>
            <person name="Gentemann C."/>
            <person name="Eikrem W."/>
            <person name="Gready J.E."/>
            <person name="John U."/>
            <person name="Lanier W."/>
            <person name="Lindquist E.A."/>
            <person name="Lucas S."/>
            <person name="Mayer K.F."/>
            <person name="Moreau H."/>
            <person name="Not F."/>
            <person name="Otillar R."/>
            <person name="Panaud O."/>
            <person name="Pangilinan J."/>
            <person name="Paulsen I."/>
            <person name="Piegu B."/>
            <person name="Poliakov A."/>
            <person name="Robbens S."/>
            <person name="Schmutz J."/>
            <person name="Toulza E."/>
            <person name="Wyss T."/>
            <person name="Zelensky A."/>
            <person name="Zhou K."/>
            <person name="Armbrust E.V."/>
            <person name="Bhattacharya D."/>
            <person name="Goodenough U.W."/>
            <person name="Van de Peer Y."/>
            <person name="Grigoriev I.V."/>
        </authorList>
    </citation>
    <scope>NUCLEOTIDE SEQUENCE [LARGE SCALE GENOMIC DNA]</scope>
    <source>
        <strain evidence="7 8">CCMP1545</strain>
    </source>
</reference>
<organism evidence="8">
    <name type="scientific">Micromonas pusilla (strain CCMP1545)</name>
    <name type="common">Picoplanktonic green alga</name>
    <dbReference type="NCBI Taxonomy" id="564608"/>
    <lineage>
        <taxon>Eukaryota</taxon>
        <taxon>Viridiplantae</taxon>
        <taxon>Chlorophyta</taxon>
        <taxon>Mamiellophyceae</taxon>
        <taxon>Mamiellales</taxon>
        <taxon>Mamiellaceae</taxon>
        <taxon>Micromonas</taxon>
    </lineage>
</organism>
<dbReference type="Proteomes" id="UP000001876">
    <property type="component" value="Unassembled WGS sequence"/>
</dbReference>
<dbReference type="FunFam" id="3.40.50.410:FF:000005">
    <property type="entry name" value="26S proteasome non-ATPase regulatory subunit 4"/>
    <property type="match status" value="1"/>
</dbReference>
<sequence>MVLEATIICIDNSDHVRNSDYLPTRLQAEADAINLLAGAKTQSNPENSVGVLSLAGSVPKVLVTPTDDLGQVLNSVHGISTEGAVNFSTGIQVAHLALKHRQNKHQRMRIVLFIGSPINTEHGELIAVGKKLKKCNVAVDVVSFGDVQKNAEKLSAFIEAVSKNGNSNLVTVPPGEILADVLLNTPIFLDEDSCNHGSGFAAAAAAAAGQVALQGFNSTAGVNGEDDPALLMALRVSLEEERARQEAQAQTATDVNAPPTDTKVLTATIISDEEERTISPSSIGADSVLSDSVLLQQAFALSVEDTFHDDSVQDACVNEAEFKNDHRQANLHASEGKEKEAEDTQNKGDR</sequence>
<dbReference type="InterPro" id="IPR003903">
    <property type="entry name" value="UIM_dom"/>
</dbReference>
<dbReference type="AlphaFoldDB" id="C1MLN5"/>
<dbReference type="OrthoDB" id="1731724at2759"/>
<name>C1MLN5_MICPC</name>
<dbReference type="GeneID" id="9681606"/>
<proteinExistence type="inferred from homology"/>
<dbReference type="InterPro" id="IPR002035">
    <property type="entry name" value="VWF_A"/>
</dbReference>
<dbReference type="InterPro" id="IPR036465">
    <property type="entry name" value="vWFA_dom_sf"/>
</dbReference>
<feature type="region of interest" description="Disordered" evidence="5">
    <location>
        <begin position="326"/>
        <end position="350"/>
    </location>
</feature>
<evidence type="ECO:0000313" key="7">
    <source>
        <dbReference type="EMBL" id="EEH59973.1"/>
    </source>
</evidence>
<dbReference type="GO" id="GO:0043161">
    <property type="term" value="P:proteasome-mediated ubiquitin-dependent protein catabolic process"/>
    <property type="evidence" value="ECO:0007669"/>
    <property type="project" value="TreeGrafter"/>
</dbReference>
<dbReference type="KEGG" id="mpp:MICPUCDRAFT_25348"/>
<dbReference type="GO" id="GO:0005634">
    <property type="term" value="C:nucleus"/>
    <property type="evidence" value="ECO:0007669"/>
    <property type="project" value="TreeGrafter"/>
</dbReference>
<dbReference type="eggNOG" id="KOG2884">
    <property type="taxonomic scope" value="Eukaryota"/>
</dbReference>
<dbReference type="SMART" id="SM00327">
    <property type="entry name" value="VWA"/>
    <property type="match status" value="1"/>
</dbReference>
<dbReference type="PROSITE" id="PS50234">
    <property type="entry name" value="VWFA"/>
    <property type="match status" value="1"/>
</dbReference>
<evidence type="ECO:0000259" key="6">
    <source>
        <dbReference type="PROSITE" id="PS50234"/>
    </source>
</evidence>
<dbReference type="PANTHER" id="PTHR10223:SF0">
    <property type="entry name" value="26S PROTEASOME NON-ATPASE REGULATORY SUBUNIT 4"/>
    <property type="match status" value="1"/>
</dbReference>
<dbReference type="InterPro" id="IPR027040">
    <property type="entry name" value="PSMD4"/>
</dbReference>
<comment type="similarity">
    <text evidence="1">Belongs to the proteasome subunit S5A family.</text>
</comment>